<proteinExistence type="predicted"/>
<reference evidence="2" key="1">
    <citation type="submission" date="2021-01" db="EMBL/GenBank/DDBJ databases">
        <authorList>
            <consortium name="Genoscope - CEA"/>
            <person name="William W."/>
        </authorList>
    </citation>
    <scope>NUCLEOTIDE SEQUENCE</scope>
</reference>
<feature type="compositionally biased region" description="Polar residues" evidence="1">
    <location>
        <begin position="1"/>
        <end position="31"/>
    </location>
</feature>
<organism evidence="2 3">
    <name type="scientific">Paramecium primaurelia</name>
    <dbReference type="NCBI Taxonomy" id="5886"/>
    <lineage>
        <taxon>Eukaryota</taxon>
        <taxon>Sar</taxon>
        <taxon>Alveolata</taxon>
        <taxon>Ciliophora</taxon>
        <taxon>Intramacronucleata</taxon>
        <taxon>Oligohymenophorea</taxon>
        <taxon>Peniculida</taxon>
        <taxon>Parameciidae</taxon>
        <taxon>Paramecium</taxon>
    </lineage>
</organism>
<sequence length="80" mass="9318">MGNANSDQFHQNKNQQPKITTNSVQCDTTNSDDFKDLKSIERQMYSITKNPIVQRRKLKQNKLKSNKLSLLTYEAFGAYY</sequence>
<keyword evidence="3" id="KW-1185">Reference proteome</keyword>
<accession>A0A8S1JXP1</accession>
<evidence type="ECO:0000313" key="2">
    <source>
        <dbReference type="EMBL" id="CAD8042968.1"/>
    </source>
</evidence>
<dbReference type="AlphaFoldDB" id="A0A8S1JXP1"/>
<gene>
    <name evidence="2" type="ORF">PPRIM_AZ9-3.1.T0040187</name>
</gene>
<protein>
    <submittedName>
        <fullName evidence="2">Uncharacterized protein</fullName>
    </submittedName>
</protein>
<dbReference type="EMBL" id="CAJJDM010000001">
    <property type="protein sequence ID" value="CAD8042968.1"/>
    <property type="molecule type" value="Genomic_DNA"/>
</dbReference>
<dbReference type="OMA" id="FHENSTW"/>
<name>A0A8S1JXP1_PARPR</name>
<evidence type="ECO:0000256" key="1">
    <source>
        <dbReference type="SAM" id="MobiDB-lite"/>
    </source>
</evidence>
<feature type="region of interest" description="Disordered" evidence="1">
    <location>
        <begin position="1"/>
        <end position="32"/>
    </location>
</feature>
<dbReference type="Proteomes" id="UP000688137">
    <property type="component" value="Unassembled WGS sequence"/>
</dbReference>
<comment type="caution">
    <text evidence="2">The sequence shown here is derived from an EMBL/GenBank/DDBJ whole genome shotgun (WGS) entry which is preliminary data.</text>
</comment>
<evidence type="ECO:0000313" key="3">
    <source>
        <dbReference type="Proteomes" id="UP000688137"/>
    </source>
</evidence>